<evidence type="ECO:0000313" key="3">
    <source>
        <dbReference type="Proteomes" id="UP001169217"/>
    </source>
</evidence>
<protein>
    <submittedName>
        <fullName evidence="2">Uncharacterized protein</fullName>
    </submittedName>
</protein>
<keyword evidence="3" id="KW-1185">Reference proteome</keyword>
<proteinExistence type="predicted"/>
<feature type="compositionally biased region" description="Basic and acidic residues" evidence="1">
    <location>
        <begin position="44"/>
        <end position="53"/>
    </location>
</feature>
<sequence length="129" mass="14012">MAPPGEKRSKDRAPSGPKKVKNRDGPNIGTQNAPDTSVLGDQAEGSRRQEGSKKNTNAIADMPRRRHYQVVSVNRHRKVISAKILEDFPETTYVDTAMDVCSAPSVAESDTYMGDVDDESNDEPGLSPA</sequence>
<feature type="region of interest" description="Disordered" evidence="1">
    <location>
        <begin position="106"/>
        <end position="129"/>
    </location>
</feature>
<accession>A0ABQ9PW42</accession>
<gene>
    <name evidence="2" type="ORF">CLIM01_06899</name>
</gene>
<reference evidence="2" key="1">
    <citation type="submission" date="2023-04" db="EMBL/GenBank/DDBJ databases">
        <title>Colletotrichum limetticola genome sequence.</title>
        <authorList>
            <person name="Baroncelli R."/>
        </authorList>
    </citation>
    <scope>NUCLEOTIDE SEQUENCE</scope>
    <source>
        <strain evidence="2">KLA-Anderson</strain>
    </source>
</reference>
<evidence type="ECO:0000313" key="2">
    <source>
        <dbReference type="EMBL" id="KAK0375750.1"/>
    </source>
</evidence>
<evidence type="ECO:0000256" key="1">
    <source>
        <dbReference type="SAM" id="MobiDB-lite"/>
    </source>
</evidence>
<name>A0ABQ9PW42_9PEZI</name>
<dbReference type="Proteomes" id="UP001169217">
    <property type="component" value="Unassembled WGS sequence"/>
</dbReference>
<feature type="compositionally biased region" description="Basic and acidic residues" evidence="1">
    <location>
        <begin position="1"/>
        <end position="13"/>
    </location>
</feature>
<organism evidence="2 3">
    <name type="scientific">Colletotrichum limetticola</name>
    <dbReference type="NCBI Taxonomy" id="1209924"/>
    <lineage>
        <taxon>Eukaryota</taxon>
        <taxon>Fungi</taxon>
        <taxon>Dikarya</taxon>
        <taxon>Ascomycota</taxon>
        <taxon>Pezizomycotina</taxon>
        <taxon>Sordariomycetes</taxon>
        <taxon>Hypocreomycetidae</taxon>
        <taxon>Glomerellales</taxon>
        <taxon>Glomerellaceae</taxon>
        <taxon>Colletotrichum</taxon>
        <taxon>Colletotrichum acutatum species complex</taxon>
    </lineage>
</organism>
<dbReference type="EMBL" id="JARUPT010000192">
    <property type="protein sequence ID" value="KAK0375750.1"/>
    <property type="molecule type" value="Genomic_DNA"/>
</dbReference>
<comment type="caution">
    <text evidence="2">The sequence shown here is derived from an EMBL/GenBank/DDBJ whole genome shotgun (WGS) entry which is preliminary data.</text>
</comment>
<feature type="region of interest" description="Disordered" evidence="1">
    <location>
        <begin position="1"/>
        <end position="64"/>
    </location>
</feature>